<dbReference type="RefSeq" id="WP_091094108.1">
    <property type="nucleotide sequence ID" value="NZ_FOHX01000027.1"/>
</dbReference>
<gene>
    <name evidence="2" type="ORF">SAMN05421811_127143</name>
</gene>
<evidence type="ECO:0000256" key="1">
    <source>
        <dbReference type="SAM" id="MobiDB-lite"/>
    </source>
</evidence>
<reference evidence="2 3" key="1">
    <citation type="submission" date="2016-10" db="EMBL/GenBank/DDBJ databases">
        <authorList>
            <person name="de Groot N.N."/>
        </authorList>
    </citation>
    <scope>NUCLEOTIDE SEQUENCE [LARGE SCALE GENOMIC DNA]</scope>
    <source>
        <strain evidence="2 3">CGMCC 4.5598</strain>
    </source>
</reference>
<sequence length="207" mass="23126">MNLTSKIDACKALIHHPKTPEEEREAARRLLVRLQARAQRDGHNDGAAPGTPGYHGPGRRAYGAKYTGYIRSAALTKLIRADIAVLRKLGRQPARPGEVKAPEPIGDAPASIRFSVKKDDYAGGRSIDITITGVPADWWIDQPDPYDSTMKWRKAGPQLTALKEALQEITWAYNYDGSDLLTDYHDRNFYDHYRADGHGEGDYPRDI</sequence>
<organism evidence="2 3">
    <name type="scientific">Nonomuraea wenchangensis</name>
    <dbReference type="NCBI Taxonomy" id="568860"/>
    <lineage>
        <taxon>Bacteria</taxon>
        <taxon>Bacillati</taxon>
        <taxon>Actinomycetota</taxon>
        <taxon>Actinomycetes</taxon>
        <taxon>Streptosporangiales</taxon>
        <taxon>Streptosporangiaceae</taxon>
        <taxon>Nonomuraea</taxon>
    </lineage>
</organism>
<feature type="region of interest" description="Disordered" evidence="1">
    <location>
        <begin position="38"/>
        <end position="58"/>
    </location>
</feature>
<proteinExistence type="predicted"/>
<dbReference type="AlphaFoldDB" id="A0A1I0LVR6"/>
<protein>
    <recommendedName>
        <fullName evidence="4">DUF2786 domain-containing protein</fullName>
    </recommendedName>
</protein>
<keyword evidence="3" id="KW-1185">Reference proteome</keyword>
<dbReference type="STRING" id="568860.SAMN05421811_127143"/>
<name>A0A1I0LVR6_9ACTN</name>
<evidence type="ECO:0000313" key="3">
    <source>
        <dbReference type="Proteomes" id="UP000199361"/>
    </source>
</evidence>
<accession>A0A1I0LVR6</accession>
<dbReference type="EMBL" id="FOHX01000027">
    <property type="protein sequence ID" value="SEU46779.1"/>
    <property type="molecule type" value="Genomic_DNA"/>
</dbReference>
<dbReference type="Proteomes" id="UP000199361">
    <property type="component" value="Unassembled WGS sequence"/>
</dbReference>
<evidence type="ECO:0000313" key="2">
    <source>
        <dbReference type="EMBL" id="SEU46779.1"/>
    </source>
</evidence>
<evidence type="ECO:0008006" key="4">
    <source>
        <dbReference type="Google" id="ProtNLM"/>
    </source>
</evidence>